<dbReference type="Proteomes" id="UP001195769">
    <property type="component" value="Unassembled WGS sequence"/>
</dbReference>
<dbReference type="AlphaFoldDB" id="A0AAD4E0Z7"/>
<keyword evidence="2" id="KW-1185">Reference proteome</keyword>
<accession>A0AAD4E0Z7</accession>
<protein>
    <submittedName>
        <fullName evidence="1">Uncharacterized protein</fullName>
    </submittedName>
</protein>
<dbReference type="RefSeq" id="XP_041222923.1">
    <property type="nucleotide sequence ID" value="XM_041367549.1"/>
</dbReference>
<reference evidence="1" key="1">
    <citation type="journal article" date="2020" name="New Phytol.">
        <title>Comparative genomics reveals dynamic genome evolution in host specialist ectomycorrhizal fungi.</title>
        <authorList>
            <person name="Lofgren L.A."/>
            <person name="Nguyen N.H."/>
            <person name="Vilgalys R."/>
            <person name="Ruytinx J."/>
            <person name="Liao H.L."/>
            <person name="Branco S."/>
            <person name="Kuo A."/>
            <person name="LaButti K."/>
            <person name="Lipzen A."/>
            <person name="Andreopoulos W."/>
            <person name="Pangilinan J."/>
            <person name="Riley R."/>
            <person name="Hundley H."/>
            <person name="Na H."/>
            <person name="Barry K."/>
            <person name="Grigoriev I.V."/>
            <person name="Stajich J.E."/>
            <person name="Kennedy P.G."/>
        </authorList>
    </citation>
    <scope>NUCLEOTIDE SEQUENCE</scope>
    <source>
        <strain evidence="1">FC203</strain>
    </source>
</reference>
<dbReference type="GeneID" id="64661847"/>
<gene>
    <name evidence="1" type="ORF">F5891DRAFT_1192056</name>
</gene>
<evidence type="ECO:0000313" key="2">
    <source>
        <dbReference type="Proteomes" id="UP001195769"/>
    </source>
</evidence>
<name>A0AAD4E0Z7_9AGAM</name>
<sequence length="469" mass="52083">MQPMSHGQTSQCPSIWQLELQSHTFDLPFIGQRLGDDGNHYNLYSSVTDDSDSVVHLALHPMGYEPVHVVGLPILDFTSFPPMPDIVFDLTQTPFIPQDPGMVAPRSSCELSVRSPAVNRLCYNPIAVTSRAHSFTADSSESGLVASSSIIGSSIVETSYMGSSPYPASGGDAKAKSTGAKHKLTLTNIIADYPNWGKALSTLRCMLRVLVCHGDSPNLFLLVMADYSTERKALISSLWSNTLIRCDLEKKDLEKIVTTADNKVMSEADILALGNPWFTLWMYDNKCHASTSIRTSRAGFDLRHIFGIALHDKVMSIIMKLMPPQSNRLPLAINGLVWFLREQITTEMVYHVVFRQNTKPGHRICLADLDPVAFRQAAYPPVATLSLVVTSCYDVLLDSFDDEVKDSSEFTSPSQMHMQICETLPMLFEQSDDPDHTTFMTSMNALCDIKKGDVQRVSRPRRGKKKVIT</sequence>
<comment type="caution">
    <text evidence="1">The sequence shown here is derived from an EMBL/GenBank/DDBJ whole genome shotgun (WGS) entry which is preliminary data.</text>
</comment>
<evidence type="ECO:0000313" key="1">
    <source>
        <dbReference type="EMBL" id="KAG1897347.1"/>
    </source>
</evidence>
<organism evidence="1 2">
    <name type="scientific">Suillus fuscotomentosus</name>
    <dbReference type="NCBI Taxonomy" id="1912939"/>
    <lineage>
        <taxon>Eukaryota</taxon>
        <taxon>Fungi</taxon>
        <taxon>Dikarya</taxon>
        <taxon>Basidiomycota</taxon>
        <taxon>Agaricomycotina</taxon>
        <taxon>Agaricomycetes</taxon>
        <taxon>Agaricomycetidae</taxon>
        <taxon>Boletales</taxon>
        <taxon>Suillineae</taxon>
        <taxon>Suillaceae</taxon>
        <taxon>Suillus</taxon>
    </lineage>
</organism>
<proteinExistence type="predicted"/>
<dbReference type="EMBL" id="JABBWK010000047">
    <property type="protein sequence ID" value="KAG1897347.1"/>
    <property type="molecule type" value="Genomic_DNA"/>
</dbReference>